<dbReference type="EMBL" id="SPVF01000159">
    <property type="protein sequence ID" value="TFW18599.1"/>
    <property type="molecule type" value="Genomic_DNA"/>
</dbReference>
<dbReference type="Pfam" id="PF03928">
    <property type="entry name" value="HbpS-like"/>
    <property type="match status" value="1"/>
</dbReference>
<evidence type="ECO:0000313" key="1">
    <source>
        <dbReference type="EMBL" id="TFW18599.1"/>
    </source>
</evidence>
<evidence type="ECO:0000313" key="2">
    <source>
        <dbReference type="Proteomes" id="UP000298438"/>
    </source>
</evidence>
<organism evidence="1 2">
    <name type="scientific">Zemynaea arenosa</name>
    <dbReference type="NCBI Taxonomy" id="2561931"/>
    <lineage>
        <taxon>Bacteria</taxon>
        <taxon>Pseudomonadati</taxon>
        <taxon>Pseudomonadota</taxon>
        <taxon>Betaproteobacteria</taxon>
        <taxon>Burkholderiales</taxon>
        <taxon>Oxalobacteraceae</taxon>
        <taxon>Telluria group</taxon>
        <taxon>Zemynaea</taxon>
    </lineage>
</organism>
<dbReference type="Proteomes" id="UP000298438">
    <property type="component" value="Unassembled WGS sequence"/>
</dbReference>
<dbReference type="Gene3D" id="3.30.450.150">
    <property type="entry name" value="Haem-degrading domain"/>
    <property type="match status" value="1"/>
</dbReference>
<dbReference type="PANTHER" id="PTHR34309">
    <property type="entry name" value="SLR1406 PROTEIN"/>
    <property type="match status" value="1"/>
</dbReference>
<dbReference type="InterPro" id="IPR038084">
    <property type="entry name" value="PduO/GlcC-like_sf"/>
</dbReference>
<name>A0A4Y9SCY4_9BURK</name>
<dbReference type="InterPro" id="IPR005624">
    <property type="entry name" value="PduO/GlcC-like"/>
</dbReference>
<dbReference type="AlphaFoldDB" id="A0A4Y9SCY4"/>
<reference evidence="1 2" key="1">
    <citation type="submission" date="2019-03" db="EMBL/GenBank/DDBJ databases">
        <title>Draft Genome Sequence of Massilia arenosa sp. nov., a Novel Massilia Species Isolated from a Sandy-loam Maize Soil.</title>
        <authorList>
            <person name="Raths R."/>
            <person name="Peta V."/>
            <person name="Bucking H."/>
        </authorList>
    </citation>
    <scope>NUCLEOTIDE SEQUENCE [LARGE SCALE GENOMIC DNA]</scope>
    <source>
        <strain evidence="1 2">MC02</strain>
    </source>
</reference>
<accession>A0A4Y9SCY4</accession>
<comment type="caution">
    <text evidence="1">The sequence shown here is derived from an EMBL/GenBank/DDBJ whole genome shotgun (WGS) entry which is preliminary data.</text>
</comment>
<proteinExistence type="predicted"/>
<dbReference type="InterPro" id="IPR052517">
    <property type="entry name" value="GlcG_carb_metab_protein"/>
</dbReference>
<keyword evidence="2" id="KW-1185">Reference proteome</keyword>
<gene>
    <name evidence="1" type="ORF">E4L96_12830</name>
</gene>
<dbReference type="PANTHER" id="PTHR34309:SF1">
    <property type="entry name" value="PROTEIN GLCG"/>
    <property type="match status" value="1"/>
</dbReference>
<dbReference type="SUPFAM" id="SSF143744">
    <property type="entry name" value="GlcG-like"/>
    <property type="match status" value="1"/>
</dbReference>
<sequence>MDSFDVSPFDLRYGPPITLAEAKIVLEAAEQAAQARGWQVAVAVVDSGGTLVALHRVDHTQIGSVAVAIAKAETANNFKRPSKMLEDAVTAGGQGLRVLATPGITPLEGGVPLLRGQHVIGAVGVSGMRSEQDAEVAHAGAAALP</sequence>
<dbReference type="RefSeq" id="WP_135207623.1">
    <property type="nucleotide sequence ID" value="NZ_SPVF01000159.1"/>
</dbReference>
<dbReference type="OrthoDB" id="9815788at2"/>
<protein>
    <submittedName>
        <fullName evidence="1">Heme-binding protein</fullName>
    </submittedName>
</protein>